<feature type="repeat" description="TPR" evidence="3">
    <location>
        <begin position="370"/>
        <end position="403"/>
    </location>
</feature>
<evidence type="ECO:0000256" key="4">
    <source>
        <dbReference type="SAM" id="SignalP"/>
    </source>
</evidence>
<dbReference type="PANTHER" id="PTHR45831:SF2">
    <property type="entry name" value="LD24721P"/>
    <property type="match status" value="1"/>
</dbReference>
<feature type="signal peptide" evidence="4">
    <location>
        <begin position="1"/>
        <end position="23"/>
    </location>
</feature>
<feature type="chain" id="PRO_5044849804" evidence="4">
    <location>
        <begin position="24"/>
        <end position="442"/>
    </location>
</feature>
<keyword evidence="4" id="KW-0732">Signal</keyword>
<sequence>MKSSAIVFLWSIFILACSDPGFAYSPQPVGSRSSLTSCRRRGRDVSLQPCHSPLQYQQQQQQQQQQNHRIDYVRSWGILSAQTRDVNGADVRPLSGATSVSGSGQSEFIWEVYVSQPNTKQKEKGVLPPSSIIQTFISLAPSSDNIQVYPAVFHKQNKQKGKGHTVRCIKRKRNNSSQRSDGENAAEGGEIASALEITNVDSVDKVYRIMTEHMNLGEEINPKAYECMRCYIEGNRYLDEEDPSQAISMFNEALTASDGQPSSLLPTGSILMQRARAYRMRAADHRTTLRILVKDLADNVPSATTMKILYHASSSHPALSPSIFNRLAGDSKVQQAKFRQIRYRHDMYEFALLHAVQDSLHATQILPQNANAWLLAGECLAELRKLNESNQYYQRALEIDPSMERRLRGVMEKNRCSQEFMDAARASGFSGDTLRLALDVAA</sequence>
<dbReference type="PANTHER" id="PTHR45831">
    <property type="entry name" value="LD24721P"/>
    <property type="match status" value="1"/>
</dbReference>
<keyword evidence="1" id="KW-0677">Repeat</keyword>
<organism evidence="5 6">
    <name type="scientific">Discostella pseudostelligera</name>
    <dbReference type="NCBI Taxonomy" id="259834"/>
    <lineage>
        <taxon>Eukaryota</taxon>
        <taxon>Sar</taxon>
        <taxon>Stramenopiles</taxon>
        <taxon>Ochrophyta</taxon>
        <taxon>Bacillariophyta</taxon>
        <taxon>Coscinodiscophyceae</taxon>
        <taxon>Thalassiosirophycidae</taxon>
        <taxon>Stephanodiscales</taxon>
        <taxon>Stephanodiscaceae</taxon>
        <taxon>Discostella</taxon>
    </lineage>
</organism>
<evidence type="ECO:0000313" key="5">
    <source>
        <dbReference type="EMBL" id="KAL3763437.1"/>
    </source>
</evidence>
<dbReference type="InterPro" id="IPR047150">
    <property type="entry name" value="SGT"/>
</dbReference>
<evidence type="ECO:0000256" key="2">
    <source>
        <dbReference type="ARBA" id="ARBA00022803"/>
    </source>
</evidence>
<keyword evidence="6" id="KW-1185">Reference proteome</keyword>
<dbReference type="InterPro" id="IPR011990">
    <property type="entry name" value="TPR-like_helical_dom_sf"/>
</dbReference>
<evidence type="ECO:0000256" key="1">
    <source>
        <dbReference type="ARBA" id="ARBA00022737"/>
    </source>
</evidence>
<name>A0ABD3MIK5_9STRA</name>
<comment type="caution">
    <text evidence="5">The sequence shown here is derived from an EMBL/GenBank/DDBJ whole genome shotgun (WGS) entry which is preliminary data.</text>
</comment>
<dbReference type="InterPro" id="IPR019734">
    <property type="entry name" value="TPR_rpt"/>
</dbReference>
<keyword evidence="2 3" id="KW-0802">TPR repeat</keyword>
<dbReference type="SUPFAM" id="SSF48452">
    <property type="entry name" value="TPR-like"/>
    <property type="match status" value="1"/>
</dbReference>
<dbReference type="PROSITE" id="PS51257">
    <property type="entry name" value="PROKAR_LIPOPROTEIN"/>
    <property type="match status" value="1"/>
</dbReference>
<dbReference type="Gene3D" id="1.25.40.10">
    <property type="entry name" value="Tetratricopeptide repeat domain"/>
    <property type="match status" value="1"/>
</dbReference>
<dbReference type="PROSITE" id="PS50005">
    <property type="entry name" value="TPR"/>
    <property type="match status" value="1"/>
</dbReference>
<accession>A0ABD3MIK5</accession>
<protein>
    <submittedName>
        <fullName evidence="5">Uncharacterized protein</fullName>
    </submittedName>
</protein>
<dbReference type="AlphaFoldDB" id="A0ABD3MIK5"/>
<evidence type="ECO:0000256" key="3">
    <source>
        <dbReference type="PROSITE-ProRule" id="PRU00339"/>
    </source>
</evidence>
<dbReference type="Pfam" id="PF13181">
    <property type="entry name" value="TPR_8"/>
    <property type="match status" value="1"/>
</dbReference>
<dbReference type="Proteomes" id="UP001530293">
    <property type="component" value="Unassembled WGS sequence"/>
</dbReference>
<reference evidence="5 6" key="1">
    <citation type="submission" date="2024-10" db="EMBL/GenBank/DDBJ databases">
        <title>Updated reference genomes for cyclostephanoid diatoms.</title>
        <authorList>
            <person name="Roberts W.R."/>
            <person name="Alverson A.J."/>
        </authorList>
    </citation>
    <scope>NUCLEOTIDE SEQUENCE [LARGE SCALE GENOMIC DNA]</scope>
    <source>
        <strain evidence="5 6">AJA232-27</strain>
    </source>
</reference>
<evidence type="ECO:0000313" key="6">
    <source>
        <dbReference type="Proteomes" id="UP001530293"/>
    </source>
</evidence>
<dbReference type="EMBL" id="JALLBG020000123">
    <property type="protein sequence ID" value="KAL3763437.1"/>
    <property type="molecule type" value="Genomic_DNA"/>
</dbReference>
<dbReference type="SMART" id="SM00028">
    <property type="entry name" value="TPR"/>
    <property type="match status" value="2"/>
</dbReference>
<proteinExistence type="predicted"/>
<gene>
    <name evidence="5" type="ORF">ACHAWU_002010</name>
</gene>